<dbReference type="Pfam" id="PF02738">
    <property type="entry name" value="MoCoBD_1"/>
    <property type="match status" value="2"/>
</dbReference>
<dbReference type="InterPro" id="IPR052516">
    <property type="entry name" value="N-heterocyclic_Hydroxylase"/>
</dbReference>
<evidence type="ECO:0000313" key="2">
    <source>
        <dbReference type="EMBL" id="MFC4873527.1"/>
    </source>
</evidence>
<sequence length="753" mass="83308">MKNNARKHIVPQDRREFLKQSGCLLLGFQLMPVVSCEVKGNGDKAGPDVFPQAPDRDSVDAWIRLGEEGKLTVLTGKMELGQGIQTALMQIAADELDLDMDRVSIIIADTAQTADERYTAGSGSIEGSGSSIRRAAAEARHILLEMAAKRWEVPVAQLTVRDGTVEGPAPGQETTYWQLLAGQQINKKVSGHVSGKDPKDYKWVGQPVPRKDIVKMVTAQPVYIHDLRLPGMVHARVVRPPVYKARLTGLPEEEVEQLEGVLKIVRDGSFLAVIAEEEYQAIRAWRLMQAKCKWETENLEPAEEDLFDHMREHAEPPETVEEAQGMDKAWESAAIIYEATYKRPYHIHGSTGPSCAVAKWANERLEVWSPTQGVYPLRRTLSDLLSMDEGHIHVRGVPGSGCYGHNGADDVSAEAALLARAFPERPVRLQWMREDEHKWEPFGSAMILKLKGSMDRSGKLTAWETQIWSDTHSTRPNGQAGHFVSARYLEKPFAFAPGGFSGGSYRNASPLYDIPAKQIILHNYRGPLRTSALRSLGAYANIFALESFMDEMAEEAGMDPVAFRLKHLRDERAKAVIEKLAAHTGFPDHEPVPGSGRGIAFSKYKNTAAYFAVLAEVELDTAQRQYRIKKLTGCLEAGQTINPDGIINQTEGGMIQAASWTLMEAVRYDPQAGVTSTNWSSYPIMRFDQVPEIEVLLIDRPEEKPLGAGEAAQGPVGAAIANALYRASGQRLQELPLTFDKIDWGKVGKLREG</sequence>
<dbReference type="EMBL" id="JBHSJJ010000011">
    <property type="protein sequence ID" value="MFC4873527.1"/>
    <property type="molecule type" value="Genomic_DNA"/>
</dbReference>
<dbReference type="Proteomes" id="UP001595818">
    <property type="component" value="Unassembled WGS sequence"/>
</dbReference>
<gene>
    <name evidence="2" type="ORF">ACFPFU_17630</name>
</gene>
<dbReference type="InterPro" id="IPR000674">
    <property type="entry name" value="Ald_Oxase/Xan_DH_a/b"/>
</dbReference>
<dbReference type="SMART" id="SM01008">
    <property type="entry name" value="Ald_Xan_dh_C"/>
    <property type="match status" value="1"/>
</dbReference>
<dbReference type="PANTHER" id="PTHR47495:SF1">
    <property type="entry name" value="BLL3820 PROTEIN"/>
    <property type="match status" value="1"/>
</dbReference>
<comment type="caution">
    <text evidence="2">The sequence shown here is derived from an EMBL/GenBank/DDBJ whole genome shotgun (WGS) entry which is preliminary data.</text>
</comment>
<proteinExistence type="predicted"/>
<dbReference type="Gene3D" id="3.30.365.10">
    <property type="entry name" value="Aldehyde oxidase/xanthine dehydrogenase, molybdopterin binding domain"/>
    <property type="match status" value="4"/>
</dbReference>
<dbReference type="InterPro" id="IPR046867">
    <property type="entry name" value="AldOxase/xan_DH_MoCoBD2"/>
</dbReference>
<evidence type="ECO:0000259" key="1">
    <source>
        <dbReference type="SMART" id="SM01008"/>
    </source>
</evidence>
<dbReference type="RefSeq" id="WP_377066470.1">
    <property type="nucleotide sequence ID" value="NZ_JBHSJJ010000011.1"/>
</dbReference>
<accession>A0ABV9T4X8</accession>
<dbReference type="InterPro" id="IPR037165">
    <property type="entry name" value="AldOxase/xan_DH_Mopterin-bd_sf"/>
</dbReference>
<organism evidence="2 3">
    <name type="scientific">Negadavirga shengliensis</name>
    <dbReference type="NCBI Taxonomy" id="1389218"/>
    <lineage>
        <taxon>Bacteria</taxon>
        <taxon>Pseudomonadati</taxon>
        <taxon>Bacteroidota</taxon>
        <taxon>Cytophagia</taxon>
        <taxon>Cytophagales</taxon>
        <taxon>Cyclobacteriaceae</taxon>
        <taxon>Negadavirga</taxon>
    </lineage>
</organism>
<dbReference type="PANTHER" id="PTHR47495">
    <property type="entry name" value="ALDEHYDE DEHYDROGENASE"/>
    <property type="match status" value="1"/>
</dbReference>
<name>A0ABV9T4X8_9BACT</name>
<evidence type="ECO:0000313" key="3">
    <source>
        <dbReference type="Proteomes" id="UP001595818"/>
    </source>
</evidence>
<feature type="domain" description="Aldehyde oxidase/xanthine dehydrogenase a/b hammerhead" evidence="1">
    <location>
        <begin position="218"/>
        <end position="298"/>
    </location>
</feature>
<dbReference type="InterPro" id="IPR008274">
    <property type="entry name" value="AldOxase/xan_DH_MoCoBD1"/>
</dbReference>
<dbReference type="Pfam" id="PF20256">
    <property type="entry name" value="MoCoBD_2"/>
    <property type="match status" value="2"/>
</dbReference>
<dbReference type="Gene3D" id="3.90.1170.50">
    <property type="entry name" value="Aldehyde oxidase/xanthine dehydrogenase, a/b hammerhead"/>
    <property type="match status" value="1"/>
</dbReference>
<dbReference type="SUPFAM" id="SSF56003">
    <property type="entry name" value="Molybdenum cofactor-binding domain"/>
    <property type="match status" value="2"/>
</dbReference>
<reference evidence="3" key="1">
    <citation type="journal article" date="2019" name="Int. J. Syst. Evol. Microbiol.">
        <title>The Global Catalogue of Microorganisms (GCM) 10K type strain sequencing project: providing services to taxonomists for standard genome sequencing and annotation.</title>
        <authorList>
            <consortium name="The Broad Institute Genomics Platform"/>
            <consortium name="The Broad Institute Genome Sequencing Center for Infectious Disease"/>
            <person name="Wu L."/>
            <person name="Ma J."/>
        </authorList>
    </citation>
    <scope>NUCLEOTIDE SEQUENCE [LARGE SCALE GENOMIC DNA]</scope>
    <source>
        <strain evidence="3">CGMCC 4.7466</strain>
    </source>
</reference>
<keyword evidence="3" id="KW-1185">Reference proteome</keyword>
<protein>
    <submittedName>
        <fullName evidence="2">Molybdopterin cofactor-binding domain-containing protein</fullName>
    </submittedName>
</protein>
<dbReference type="PIRSF" id="PIRSF036389">
    <property type="entry name" value="IOR_B"/>
    <property type="match status" value="1"/>
</dbReference>
<dbReference type="InterPro" id="IPR012368">
    <property type="entry name" value="OxRdtase_Mopterin-bd_su_IorB"/>
</dbReference>